<dbReference type="EMBL" id="PVWK01000142">
    <property type="protein sequence ID" value="PSB24515.1"/>
    <property type="molecule type" value="Genomic_DNA"/>
</dbReference>
<dbReference type="OrthoDB" id="9876764at2"/>
<reference evidence="2" key="1">
    <citation type="submission" date="2018-02" db="EMBL/GenBank/DDBJ databases">
        <authorList>
            <person name="Moore K."/>
            <person name="Momper L."/>
        </authorList>
    </citation>
    <scope>NUCLEOTIDE SEQUENCE [LARGE SCALE GENOMIC DNA]</scope>
    <source>
        <strain evidence="2">ULC18</strain>
    </source>
</reference>
<keyword evidence="2" id="KW-1185">Reference proteome</keyword>
<gene>
    <name evidence="1" type="ORF">C7B82_26110</name>
</gene>
<name>A0A2T1DVJ1_9CYAN</name>
<accession>A0A2T1DVJ1</accession>
<protein>
    <submittedName>
        <fullName evidence="1">Uncharacterized protein</fullName>
    </submittedName>
</protein>
<evidence type="ECO:0000313" key="2">
    <source>
        <dbReference type="Proteomes" id="UP000239576"/>
    </source>
</evidence>
<comment type="caution">
    <text evidence="1">The sequence shown here is derived from an EMBL/GenBank/DDBJ whole genome shotgun (WGS) entry which is preliminary data.</text>
</comment>
<proteinExistence type="predicted"/>
<dbReference type="Proteomes" id="UP000239576">
    <property type="component" value="Unassembled WGS sequence"/>
</dbReference>
<sequence length="225" mass="25805">MRNQRTREEQIVINLVHDALCETGNEVIEDAKFHDKPDWVFSLNGKRVAAECRLIGLQELMKWSNCKREMKPDRNYKITFPLEPHLWMKKAIEDKEGKVTEYLHNSGSEEAWLITHSDFKVGICLYECDSRMLELMKSSAAAIGSRFSNVWFVHPEAGVNRLWGNSEPKVDFPSLDVSSGYYPTASYMMVEGTLTNAGWAVSVGTENTIEHITLQPLDTRYKIEE</sequence>
<organism evidence="1 2">
    <name type="scientific">Stenomitos frigidus ULC18</name>
    <dbReference type="NCBI Taxonomy" id="2107698"/>
    <lineage>
        <taxon>Bacteria</taxon>
        <taxon>Bacillati</taxon>
        <taxon>Cyanobacteriota</taxon>
        <taxon>Cyanophyceae</taxon>
        <taxon>Leptolyngbyales</taxon>
        <taxon>Leptolyngbyaceae</taxon>
        <taxon>Stenomitos</taxon>
    </lineage>
</organism>
<reference evidence="1 2" key="2">
    <citation type="submission" date="2018-03" db="EMBL/GenBank/DDBJ databases">
        <title>The ancient ancestry and fast evolution of plastids.</title>
        <authorList>
            <person name="Moore K.R."/>
            <person name="Magnabosco C."/>
            <person name="Momper L."/>
            <person name="Gold D.A."/>
            <person name="Bosak T."/>
            <person name="Fournier G.P."/>
        </authorList>
    </citation>
    <scope>NUCLEOTIDE SEQUENCE [LARGE SCALE GENOMIC DNA]</scope>
    <source>
        <strain evidence="1 2">ULC18</strain>
    </source>
</reference>
<dbReference type="RefSeq" id="WP_106259699.1">
    <property type="nucleotide sequence ID" value="NZ_CAWNSW010000105.1"/>
</dbReference>
<evidence type="ECO:0000313" key="1">
    <source>
        <dbReference type="EMBL" id="PSB24515.1"/>
    </source>
</evidence>
<dbReference type="AlphaFoldDB" id="A0A2T1DVJ1"/>